<sequence length="87" mass="8326">MGVLILFAVVGAVICAKARVPAGAVVFSLVALVLFVATPAGAGLPRAVSEFVDAFNDASSPALTDAGTDPADGAGVSQPVEGSGAVG</sequence>
<gene>
    <name evidence="3" type="ORF">KDL28_29495</name>
</gene>
<keyword evidence="2" id="KW-0812">Transmembrane</keyword>
<keyword evidence="2" id="KW-0472">Membrane</keyword>
<keyword evidence="2" id="KW-1133">Transmembrane helix</keyword>
<dbReference type="Proteomes" id="UP001165283">
    <property type="component" value="Unassembled WGS sequence"/>
</dbReference>
<proteinExistence type="predicted"/>
<dbReference type="EMBL" id="JAGSOV010000063">
    <property type="protein sequence ID" value="MCO1659214.1"/>
    <property type="molecule type" value="Genomic_DNA"/>
</dbReference>
<organism evidence="3 4">
    <name type="scientific">Pseudonocardia humida</name>
    <dbReference type="NCBI Taxonomy" id="2800819"/>
    <lineage>
        <taxon>Bacteria</taxon>
        <taxon>Bacillati</taxon>
        <taxon>Actinomycetota</taxon>
        <taxon>Actinomycetes</taxon>
        <taxon>Pseudonocardiales</taxon>
        <taxon>Pseudonocardiaceae</taxon>
        <taxon>Pseudonocardia</taxon>
    </lineage>
</organism>
<accession>A0ABT1A858</accession>
<evidence type="ECO:0000256" key="2">
    <source>
        <dbReference type="SAM" id="Phobius"/>
    </source>
</evidence>
<evidence type="ECO:0000313" key="3">
    <source>
        <dbReference type="EMBL" id="MCO1659214.1"/>
    </source>
</evidence>
<evidence type="ECO:0000256" key="1">
    <source>
        <dbReference type="SAM" id="MobiDB-lite"/>
    </source>
</evidence>
<feature type="transmembrane region" description="Helical" evidence="2">
    <location>
        <begin position="25"/>
        <end position="44"/>
    </location>
</feature>
<keyword evidence="4" id="KW-1185">Reference proteome</keyword>
<feature type="region of interest" description="Disordered" evidence="1">
    <location>
        <begin position="63"/>
        <end position="87"/>
    </location>
</feature>
<protein>
    <recommendedName>
        <fullName evidence="5">Secreted protein</fullName>
    </recommendedName>
</protein>
<comment type="caution">
    <text evidence="3">The sequence shown here is derived from an EMBL/GenBank/DDBJ whole genome shotgun (WGS) entry which is preliminary data.</text>
</comment>
<name>A0ABT1A858_9PSEU</name>
<reference evidence="3" key="1">
    <citation type="submission" date="2021-04" db="EMBL/GenBank/DDBJ databases">
        <title>Pseudonocardia sp. nov., isolated from sandy soil of mangrove forest.</title>
        <authorList>
            <person name="Zan Z."/>
            <person name="Huang R."/>
            <person name="Liu W."/>
        </authorList>
    </citation>
    <scope>NUCLEOTIDE SEQUENCE</scope>
    <source>
        <strain evidence="3">S2-4</strain>
    </source>
</reference>
<evidence type="ECO:0008006" key="5">
    <source>
        <dbReference type="Google" id="ProtNLM"/>
    </source>
</evidence>
<evidence type="ECO:0000313" key="4">
    <source>
        <dbReference type="Proteomes" id="UP001165283"/>
    </source>
</evidence>